<sequence length="399" mass="45651">MAVVSAFAQTPAEKELTAKADTFITTHRAQWLQLEQVINQLPDNSTGTQQKAIYQKHPFYRAYKTFLRENGDAYAAVRKAQFQQYATPPDGLRQLKWQQPQWYASEQEQEGMDLIALAYLRNFDPATIAQLAWNLCTTSLFATAHTPLEEAQHLYRLRDLYGTRTYARSLNDSISQVWSADRSMAVTFQYNLRNGVITAIRYSYPGDASFTDITWPASVTQPADSLSQLSAALWDTLWKHYPGKNYKAENYAENLVRRNEVLQQFYSQHLPEIVNIRTALLQQLPQTLPQLTGYKEHKLATAELLQHADTSLYAACIFHSQQWASIVAAAATYLQEGDDKTKAMLVQRNALFPTRAYARPLNKDEWEVRVIREADAVDYTWNIQTGNIASVVYYTQKQP</sequence>
<gene>
    <name evidence="1" type="ORF">GCM10011379_01190</name>
</gene>
<evidence type="ECO:0000313" key="1">
    <source>
        <dbReference type="EMBL" id="GGH56992.1"/>
    </source>
</evidence>
<proteinExistence type="predicted"/>
<name>A0A917MPW7_9BACT</name>
<dbReference type="EMBL" id="BMIB01000001">
    <property type="protein sequence ID" value="GGH56992.1"/>
    <property type="molecule type" value="Genomic_DNA"/>
</dbReference>
<evidence type="ECO:0000313" key="2">
    <source>
        <dbReference type="Proteomes" id="UP000627292"/>
    </source>
</evidence>
<accession>A0A917MPW7</accession>
<keyword evidence="2" id="KW-1185">Reference proteome</keyword>
<comment type="caution">
    <text evidence="1">The sequence shown here is derived from an EMBL/GenBank/DDBJ whole genome shotgun (WGS) entry which is preliminary data.</text>
</comment>
<organism evidence="1 2">
    <name type="scientific">Filimonas zeae</name>
    <dbReference type="NCBI Taxonomy" id="1737353"/>
    <lineage>
        <taxon>Bacteria</taxon>
        <taxon>Pseudomonadati</taxon>
        <taxon>Bacteroidota</taxon>
        <taxon>Chitinophagia</taxon>
        <taxon>Chitinophagales</taxon>
        <taxon>Chitinophagaceae</taxon>
        <taxon>Filimonas</taxon>
    </lineage>
</organism>
<protein>
    <submittedName>
        <fullName evidence="1">Uncharacterized protein</fullName>
    </submittedName>
</protein>
<dbReference type="Proteomes" id="UP000627292">
    <property type="component" value="Unassembled WGS sequence"/>
</dbReference>
<reference evidence="1" key="2">
    <citation type="submission" date="2020-09" db="EMBL/GenBank/DDBJ databases">
        <authorList>
            <person name="Sun Q."/>
            <person name="Zhou Y."/>
        </authorList>
    </citation>
    <scope>NUCLEOTIDE SEQUENCE</scope>
    <source>
        <strain evidence="1">CGMCC 1.15290</strain>
    </source>
</reference>
<dbReference type="AlphaFoldDB" id="A0A917MPW7"/>
<reference evidence="1" key="1">
    <citation type="journal article" date="2014" name="Int. J. Syst. Evol. Microbiol.">
        <title>Complete genome sequence of Corynebacterium casei LMG S-19264T (=DSM 44701T), isolated from a smear-ripened cheese.</title>
        <authorList>
            <consortium name="US DOE Joint Genome Institute (JGI-PGF)"/>
            <person name="Walter F."/>
            <person name="Albersmeier A."/>
            <person name="Kalinowski J."/>
            <person name="Ruckert C."/>
        </authorList>
    </citation>
    <scope>NUCLEOTIDE SEQUENCE</scope>
    <source>
        <strain evidence="1">CGMCC 1.15290</strain>
    </source>
</reference>